<dbReference type="RefSeq" id="WP_072777748.1">
    <property type="nucleotide sequence ID" value="NZ_FQXC01000003.1"/>
</dbReference>
<evidence type="ECO:0000256" key="2">
    <source>
        <dbReference type="ARBA" id="ARBA00022989"/>
    </source>
</evidence>
<dbReference type="PROSITE" id="PS50850">
    <property type="entry name" value="MFS"/>
    <property type="match status" value="1"/>
</dbReference>
<sequence>MTDASVLDSRYSWVRLLVTVAIAIVINVGIWIPIVVMPDVQAEFGASRADVSIPYTLTMIGFALGNFVVGRAVDRYGVSLTLTVCSVGVAVAYILAALSPSLWLLTILQFFIGFASAIGFGPLIADLSKWFLNRRGIAVALVASGNYLSGSIWPLALEAVASDESWRWSYTAIGIVTLVLVPPMTLLLRRALPDEAILTADTQSASRTKASGFTPRQLQIMLGIAGIGCCVAMSMPQVHIVALCVDYGFGAAVGAEMLSLMLLGGVVSRLISGTLADRIGGIPTLLIGSTLQAIALFLYLPAGGLVSLYVVSLIFGLSQGGIVPSYAVIVREYMPTREAGARVGFVMMMTILGMALGGWLSGLIYDLTGSYQWAFVNGIVWNGMNIAIIIVILLRSRRGGAFTPAPA</sequence>
<protein>
    <submittedName>
        <fullName evidence="6">Sugar phosphate permease</fullName>
    </submittedName>
</protein>
<name>A0A1M5TWQ0_9RHOB</name>
<feature type="transmembrane region" description="Helical" evidence="4">
    <location>
        <begin position="279"/>
        <end position="300"/>
    </location>
</feature>
<feature type="transmembrane region" description="Helical" evidence="4">
    <location>
        <begin position="371"/>
        <end position="394"/>
    </location>
</feature>
<feature type="transmembrane region" description="Helical" evidence="4">
    <location>
        <begin position="137"/>
        <end position="156"/>
    </location>
</feature>
<keyword evidence="1 4" id="KW-0812">Transmembrane</keyword>
<dbReference type="InterPro" id="IPR011701">
    <property type="entry name" value="MFS"/>
</dbReference>
<dbReference type="Pfam" id="PF07690">
    <property type="entry name" value="MFS_1"/>
    <property type="match status" value="1"/>
</dbReference>
<evidence type="ECO:0000313" key="6">
    <source>
        <dbReference type="EMBL" id="SHH55124.1"/>
    </source>
</evidence>
<feature type="transmembrane region" description="Helical" evidence="4">
    <location>
        <begin position="218"/>
        <end position="235"/>
    </location>
</feature>
<evidence type="ECO:0000313" key="7">
    <source>
        <dbReference type="Proteomes" id="UP000184221"/>
    </source>
</evidence>
<keyword evidence="3 4" id="KW-0472">Membrane</keyword>
<feature type="transmembrane region" description="Helical" evidence="4">
    <location>
        <begin position="341"/>
        <end position="365"/>
    </location>
</feature>
<feature type="transmembrane region" description="Helical" evidence="4">
    <location>
        <begin position="12"/>
        <end position="32"/>
    </location>
</feature>
<evidence type="ECO:0000259" key="5">
    <source>
        <dbReference type="PROSITE" id="PS50850"/>
    </source>
</evidence>
<evidence type="ECO:0000256" key="3">
    <source>
        <dbReference type="ARBA" id="ARBA00023136"/>
    </source>
</evidence>
<feature type="transmembrane region" description="Helical" evidence="4">
    <location>
        <begin position="102"/>
        <end position="125"/>
    </location>
</feature>
<keyword evidence="7" id="KW-1185">Reference proteome</keyword>
<dbReference type="Proteomes" id="UP000184221">
    <property type="component" value="Unassembled WGS sequence"/>
</dbReference>
<reference evidence="6 7" key="1">
    <citation type="submission" date="2016-11" db="EMBL/GenBank/DDBJ databases">
        <authorList>
            <person name="Jaros S."/>
            <person name="Januszkiewicz K."/>
            <person name="Wedrychowicz H."/>
        </authorList>
    </citation>
    <scope>NUCLEOTIDE SEQUENCE [LARGE SCALE GENOMIC DNA]</scope>
    <source>
        <strain evidence="6 7">DSM 29431</strain>
    </source>
</reference>
<feature type="transmembrane region" description="Helical" evidence="4">
    <location>
        <begin position="247"/>
        <end position="267"/>
    </location>
</feature>
<dbReference type="EMBL" id="FQXC01000003">
    <property type="protein sequence ID" value="SHH55124.1"/>
    <property type="molecule type" value="Genomic_DNA"/>
</dbReference>
<dbReference type="GO" id="GO:0022857">
    <property type="term" value="F:transmembrane transporter activity"/>
    <property type="evidence" value="ECO:0007669"/>
    <property type="project" value="InterPro"/>
</dbReference>
<dbReference type="STRING" id="996342.SAMN05443551_2391"/>
<evidence type="ECO:0000256" key="4">
    <source>
        <dbReference type="SAM" id="Phobius"/>
    </source>
</evidence>
<dbReference type="Gene3D" id="1.20.1250.20">
    <property type="entry name" value="MFS general substrate transporter like domains"/>
    <property type="match status" value="2"/>
</dbReference>
<feature type="transmembrane region" description="Helical" evidence="4">
    <location>
        <begin position="168"/>
        <end position="188"/>
    </location>
</feature>
<feature type="transmembrane region" description="Helical" evidence="4">
    <location>
        <begin position="76"/>
        <end position="96"/>
    </location>
</feature>
<dbReference type="AlphaFoldDB" id="A0A1M5TWQ0"/>
<accession>A0A1M5TWQ0</accession>
<dbReference type="PANTHER" id="PTHR11360">
    <property type="entry name" value="MONOCARBOXYLATE TRANSPORTER"/>
    <property type="match status" value="1"/>
</dbReference>
<feature type="transmembrane region" description="Helical" evidence="4">
    <location>
        <begin position="52"/>
        <end position="69"/>
    </location>
</feature>
<gene>
    <name evidence="6" type="ORF">SAMN05443551_2391</name>
</gene>
<dbReference type="InterPro" id="IPR036259">
    <property type="entry name" value="MFS_trans_sf"/>
</dbReference>
<dbReference type="PANTHER" id="PTHR11360:SF290">
    <property type="entry name" value="MONOCARBOXYLATE MFS PERMEASE"/>
    <property type="match status" value="1"/>
</dbReference>
<feature type="domain" description="Major facilitator superfamily (MFS) profile" evidence="5">
    <location>
        <begin position="1"/>
        <end position="399"/>
    </location>
</feature>
<dbReference type="OrthoDB" id="9796632at2"/>
<organism evidence="6 7">
    <name type="scientific">Marivita hallyeonensis</name>
    <dbReference type="NCBI Taxonomy" id="996342"/>
    <lineage>
        <taxon>Bacteria</taxon>
        <taxon>Pseudomonadati</taxon>
        <taxon>Pseudomonadota</taxon>
        <taxon>Alphaproteobacteria</taxon>
        <taxon>Rhodobacterales</taxon>
        <taxon>Roseobacteraceae</taxon>
        <taxon>Marivita</taxon>
    </lineage>
</organism>
<dbReference type="CDD" id="cd17355">
    <property type="entry name" value="MFS_YcxA_like"/>
    <property type="match status" value="1"/>
</dbReference>
<keyword evidence="2 4" id="KW-1133">Transmembrane helix</keyword>
<feature type="transmembrane region" description="Helical" evidence="4">
    <location>
        <begin position="306"/>
        <end position="329"/>
    </location>
</feature>
<proteinExistence type="predicted"/>
<dbReference type="InterPro" id="IPR050327">
    <property type="entry name" value="Proton-linked_MCT"/>
</dbReference>
<dbReference type="InterPro" id="IPR020846">
    <property type="entry name" value="MFS_dom"/>
</dbReference>
<evidence type="ECO:0000256" key="1">
    <source>
        <dbReference type="ARBA" id="ARBA00022692"/>
    </source>
</evidence>
<dbReference type="SUPFAM" id="SSF103473">
    <property type="entry name" value="MFS general substrate transporter"/>
    <property type="match status" value="1"/>
</dbReference>